<gene>
    <name evidence="12" type="primary">cas9</name>
    <name evidence="15" type="ORF">THTE_2715</name>
</gene>
<comment type="function">
    <text evidence="12">CRISPR (clustered regularly interspaced short palindromic repeat) is an adaptive immune system that provides protection against mobile genetic elements (viruses, transposable elements and conjugative plasmids). CRISPR clusters contain spacers, sequences complementary to antecedent mobile elements, and target invading nucleic acids. CRISPR clusters are transcribed and processed into CRISPR RNA (crRNA). In type II CRISPR systems correct processing of pre-crRNA requires a trans-encoded small RNA (tracrRNA), endogenous ribonuclease 3 (rnc) and this protein. The tracrRNA serves as a guide for ribonuclease 3-aided processing of pre-crRNA. Subsequently Cas9/crRNA/tracrRNA endonucleolytically cleaves linear or circular dsDNA target complementary to the spacer; Cas9 is inactive in the absence of the 2 guide RNAs (gRNA). Cas9 recognizes the protospacer adjacent motif (PAM) in the CRISPR repeat sequences to help distinguish self versus nonself, as targets within the bacterial CRISPR locus do not have PAMs. PAM recognition is also required for catalytic activity.</text>
</comment>
<keyword evidence="16" id="KW-1185">Reference proteome</keyword>
<dbReference type="Pfam" id="PF13395">
    <property type="entry name" value="HNH_4"/>
    <property type="match status" value="1"/>
</dbReference>
<name>A0A286RH95_9BACT</name>
<reference evidence="15 16" key="1">
    <citation type="journal article" name="Front. Microbiol.">
        <title>Sugar Metabolism of the First Thermophilic Planctomycete Thermogutta terrifontis: Comparative Genomic and Transcriptomic Approaches.</title>
        <authorList>
            <person name="Elcheninov A.G."/>
            <person name="Menzel P."/>
            <person name="Gudbergsdottir S.R."/>
            <person name="Slesarev A.I."/>
            <person name="Kadnikov V.V."/>
            <person name="Krogh A."/>
            <person name="Bonch-Osmolovskaya E.A."/>
            <person name="Peng X."/>
            <person name="Kublanov I.V."/>
        </authorList>
    </citation>
    <scope>NUCLEOTIDE SEQUENCE [LARGE SCALE GENOMIC DNA]</scope>
    <source>
        <strain evidence="15 16">R1</strain>
    </source>
</reference>
<dbReference type="GO" id="GO:0004519">
    <property type="term" value="F:endonuclease activity"/>
    <property type="evidence" value="ECO:0007669"/>
    <property type="project" value="UniProtKB-UniRule"/>
</dbReference>
<comment type="subunit">
    <text evidence="11 12">Monomer. Binds crRNA and tracrRNA.</text>
</comment>
<keyword evidence="9 12" id="KW-0238">DNA-binding</keyword>
<evidence type="ECO:0000259" key="14">
    <source>
        <dbReference type="PROSITE" id="PS51749"/>
    </source>
</evidence>
<feature type="binding site" evidence="12">
    <location>
        <position position="15"/>
    </location>
    <ligand>
        <name>Mg(2+)</name>
        <dbReference type="ChEBI" id="CHEBI:18420"/>
        <label>1</label>
    </ligand>
</feature>
<dbReference type="NCBIfam" id="TIGR01865">
    <property type="entry name" value="cas_Csn1"/>
    <property type="match status" value="1"/>
</dbReference>
<evidence type="ECO:0000256" key="6">
    <source>
        <dbReference type="ARBA" id="ARBA00022842"/>
    </source>
</evidence>
<evidence type="ECO:0000256" key="12">
    <source>
        <dbReference type="HAMAP-Rule" id="MF_01480"/>
    </source>
</evidence>
<dbReference type="GO" id="GO:0003723">
    <property type="term" value="F:RNA binding"/>
    <property type="evidence" value="ECO:0007669"/>
    <property type="project" value="UniProtKB-UniRule"/>
</dbReference>
<dbReference type="GO" id="GO:0016787">
    <property type="term" value="F:hydrolase activity"/>
    <property type="evidence" value="ECO:0007669"/>
    <property type="project" value="UniProtKB-KW"/>
</dbReference>
<feature type="binding site" evidence="12">
    <location>
        <position position="538"/>
    </location>
    <ligand>
        <name>Mg(2+)</name>
        <dbReference type="ChEBI" id="CHEBI:18420"/>
        <label>1</label>
    </ligand>
</feature>
<keyword evidence="8 12" id="KW-0051">Antiviral defense</keyword>
<dbReference type="HAMAP" id="MF_01480">
    <property type="entry name" value="Cas9"/>
    <property type="match status" value="1"/>
</dbReference>
<dbReference type="InterPro" id="IPR036397">
    <property type="entry name" value="RNaseH_sf"/>
</dbReference>
<dbReference type="AlphaFoldDB" id="A0A286RH95"/>
<feature type="active site" description="For RuvC-like nuclease domain" evidence="12">
    <location>
        <position position="15"/>
    </location>
</feature>
<organism evidence="15 16">
    <name type="scientific">Thermogutta terrifontis</name>
    <dbReference type="NCBI Taxonomy" id="1331910"/>
    <lineage>
        <taxon>Bacteria</taxon>
        <taxon>Pseudomonadati</taxon>
        <taxon>Planctomycetota</taxon>
        <taxon>Planctomycetia</taxon>
        <taxon>Pirellulales</taxon>
        <taxon>Thermoguttaceae</taxon>
        <taxon>Thermogutta</taxon>
    </lineage>
</organism>
<evidence type="ECO:0000256" key="8">
    <source>
        <dbReference type="ARBA" id="ARBA00023118"/>
    </source>
</evidence>
<dbReference type="InterPro" id="IPR033114">
    <property type="entry name" value="HNH_CAS9"/>
</dbReference>
<dbReference type="OrthoDB" id="9757607at2"/>
<protein>
    <recommendedName>
        <fullName evidence="12">CRISPR-associated endonuclease Cas9</fullName>
        <ecNumber evidence="12">3.1.-.-</ecNumber>
    </recommendedName>
</protein>
<dbReference type="GO" id="GO:0043571">
    <property type="term" value="P:maintenance of CRISPR repeat elements"/>
    <property type="evidence" value="ECO:0007669"/>
    <property type="project" value="UniProtKB-UniRule"/>
</dbReference>
<dbReference type="KEGG" id="ttf:THTE_2715"/>
<dbReference type="Pfam" id="PF18470">
    <property type="entry name" value="Cas9_a"/>
    <property type="match status" value="1"/>
</dbReference>
<dbReference type="InterPro" id="IPR003615">
    <property type="entry name" value="HNH_nuc"/>
</dbReference>
<feature type="active site" description="Proton acceptor for HNH nuclease domain" evidence="12">
    <location>
        <position position="616"/>
    </location>
</feature>
<dbReference type="GO" id="GO:0003677">
    <property type="term" value="F:DNA binding"/>
    <property type="evidence" value="ECO:0007669"/>
    <property type="project" value="UniProtKB-UniRule"/>
</dbReference>
<keyword evidence="3 12" id="KW-0479">Metal-binding</keyword>
<feature type="binding site" evidence="12">
    <location>
        <position position="534"/>
    </location>
    <ligand>
        <name>Mg(2+)</name>
        <dbReference type="ChEBI" id="CHEBI:18420"/>
        <label>1</label>
    </ligand>
</feature>
<dbReference type="Proteomes" id="UP000215086">
    <property type="component" value="Chromosome"/>
</dbReference>
<keyword evidence="10" id="KW-0464">Manganese</keyword>
<evidence type="ECO:0000256" key="7">
    <source>
        <dbReference type="ARBA" id="ARBA00022884"/>
    </source>
</evidence>
<evidence type="ECO:0000256" key="11">
    <source>
        <dbReference type="ARBA" id="ARBA00046380"/>
    </source>
</evidence>
<evidence type="ECO:0000256" key="4">
    <source>
        <dbReference type="ARBA" id="ARBA00022759"/>
    </source>
</evidence>
<dbReference type="Gene3D" id="3.30.420.10">
    <property type="entry name" value="Ribonuclease H-like superfamily/Ribonuclease H"/>
    <property type="match status" value="3"/>
</dbReference>
<feature type="coiled-coil region" evidence="13">
    <location>
        <begin position="532"/>
        <end position="574"/>
    </location>
</feature>
<evidence type="ECO:0000313" key="15">
    <source>
        <dbReference type="EMBL" id="ASV75317.1"/>
    </source>
</evidence>
<evidence type="ECO:0000313" key="16">
    <source>
        <dbReference type="Proteomes" id="UP000215086"/>
    </source>
</evidence>
<dbReference type="EMBL" id="CP018477">
    <property type="protein sequence ID" value="ASV75317.1"/>
    <property type="molecule type" value="Genomic_DNA"/>
</dbReference>
<keyword evidence="7 12" id="KW-0694">RNA-binding</keyword>
<evidence type="ECO:0000256" key="2">
    <source>
        <dbReference type="ARBA" id="ARBA00022722"/>
    </source>
</evidence>
<evidence type="ECO:0000256" key="10">
    <source>
        <dbReference type="ARBA" id="ARBA00023211"/>
    </source>
</evidence>
<sequence>MKTKNGQVDYVLGIDLGVVSLGWAAIEIDNDGGQSLLGAGVRCWELSNASLEEVEKGKEEPPGQSRRQARQLRRQMFRRAQRLRRTYRVLQEMGLFLTGPRSSTARKAYLETLDQKAQEWLRTNVPGANNDGLLAHTFIYRLRAAALDHPLPPELLGRVFFHLAQRRGFLSNRRTLEKNKDEELGVVKQGISQLQDEIQKSGARTLGEFFSRLNPHEQRIRNRYTSRKMFQDEFEQIWNAQRSHHPNSLTDSKKARLYKAIFFQRPLKLQHGLVGRCPLEVLPRKRPNGQVEYIYPFRRAPMASLEAQRIRYMQRINDLEFTDPQGQRRVLSPEERQKLYDLAERNEDLSFTLIKKTLGIPTGKKGEGWECNLERGGEKKLPGNRTSAQIRKVIGDATWEDLGRERQKALVDTLIAFLRADTLEEHLHRVWGFNREVASQLAGLPLEQGYHSFSRRAIRRLLPLLEQGERLNAAIQKVYGGTQRKINQHAELPPVRQVLPTVRNPLLIRALTELRKVVNAIIRKYGIPRCIRVEVARELKRSRKEREEISKRMREQQKRREEAAQRVLQELGRTAAPRDIEKYLLAEECNWICPYTGKQITTQALLGDHPEFDVEHIWPLHRSLDDSFMNKTLCYHQENRSVKAGRTPYEAYATDPVRWQEIITRVRNFRGPFARQKLVRFQAEEIPPDFALRQLSDTRWISKAAADYLGHLYGGRIDPTGQQRVFTVAGGLTGLFRRAWNLNAILGGSPEKNRYDHRHHAIDAIVVALTEPSMIQRFAHEASRLLKAWPRVAVRLDPPWSTFLSDVQRHVEGIVVSFRVSRRLSGALHDQTYYAPPTEQGKTKVRKPLREMSSHEVERIVDPTVRDLVKEKLKQLGTSDPKKAFATDANLPIIRGKNNTALPVKSARIWVSSSVIAVGDGPRQRYVVPGNNHHIEIYALLDGQGQEVRWKGKIVSLYEAYERKKRGEPVVCRDHGPNTRFKFSLAKSEYIEWINDDGQKQLLRVVGISDDNLELRLPHDARPITLIREQRERIRATYRQLFQRRARKVMVTPLGEVLPAND</sequence>
<dbReference type="GO" id="GO:0051607">
    <property type="term" value="P:defense response to virus"/>
    <property type="evidence" value="ECO:0007669"/>
    <property type="project" value="UniProtKB-UniRule"/>
</dbReference>
<dbReference type="Pfam" id="PF18541">
    <property type="entry name" value="RuvC_III"/>
    <property type="match status" value="1"/>
</dbReference>
<comment type="similarity">
    <text evidence="12">Belongs to the CRISPR-associated Cas9 family.</text>
</comment>
<dbReference type="PROSITE" id="PS51749">
    <property type="entry name" value="HNH_CAS9"/>
    <property type="match status" value="1"/>
</dbReference>
<dbReference type="RefSeq" id="WP_095415415.1">
    <property type="nucleotide sequence ID" value="NZ_CP018477.1"/>
</dbReference>
<keyword evidence="5 12" id="KW-0378">Hydrolase</keyword>
<comment type="cofactor">
    <cofactor evidence="1 12">
        <name>Mg(2+)</name>
        <dbReference type="ChEBI" id="CHEBI:18420"/>
    </cofactor>
</comment>
<feature type="binding site" evidence="12">
    <location>
        <position position="760"/>
    </location>
    <ligand>
        <name>Mg(2+)</name>
        <dbReference type="ChEBI" id="CHEBI:18420"/>
        <label>2</label>
    </ligand>
</feature>
<dbReference type="EC" id="3.1.-.-" evidence="12"/>
<proteinExistence type="inferred from homology"/>
<evidence type="ECO:0000256" key="3">
    <source>
        <dbReference type="ARBA" id="ARBA00022723"/>
    </source>
</evidence>
<dbReference type="InterPro" id="IPR028629">
    <property type="entry name" value="Cas9"/>
</dbReference>
<dbReference type="GO" id="GO:0046872">
    <property type="term" value="F:metal ion binding"/>
    <property type="evidence" value="ECO:0007669"/>
    <property type="project" value="UniProtKB-UniRule"/>
</dbReference>
<feature type="domain" description="HNH Cas9-type" evidence="14">
    <location>
        <begin position="542"/>
        <end position="695"/>
    </location>
</feature>
<keyword evidence="4 12" id="KW-0255">Endonuclease</keyword>
<feature type="binding site" evidence="12">
    <location>
        <position position="15"/>
    </location>
    <ligand>
        <name>Mg(2+)</name>
        <dbReference type="ChEBI" id="CHEBI:18420"/>
        <label>2</label>
    </ligand>
</feature>
<accession>A0A286RH95</accession>
<evidence type="ECO:0000256" key="9">
    <source>
        <dbReference type="ARBA" id="ARBA00023125"/>
    </source>
</evidence>
<dbReference type="InterPro" id="IPR040619">
    <property type="entry name" value="Cas9_alpha-helical_lobe"/>
</dbReference>
<evidence type="ECO:0000256" key="13">
    <source>
        <dbReference type="SAM" id="Coils"/>
    </source>
</evidence>
<evidence type="ECO:0000256" key="1">
    <source>
        <dbReference type="ARBA" id="ARBA00001946"/>
    </source>
</evidence>
<comment type="domain">
    <text evidence="12">Has 2 endonuclease domains. The discontinuous RuvC-like domain cleaves the target DNA noncomplementary to crRNA while the HNH nuclease domain cleaves the target DNA complementary to crRNA.</text>
</comment>
<dbReference type="InterPro" id="IPR041383">
    <property type="entry name" value="RuvC_III"/>
</dbReference>
<keyword evidence="13" id="KW-0175">Coiled coil</keyword>
<keyword evidence="6 12" id="KW-0460">Magnesium</keyword>
<evidence type="ECO:0000256" key="5">
    <source>
        <dbReference type="ARBA" id="ARBA00022801"/>
    </source>
</evidence>
<feature type="binding site" evidence="12">
    <location>
        <position position="538"/>
    </location>
    <ligand>
        <name>Mg(2+)</name>
        <dbReference type="ChEBI" id="CHEBI:18420"/>
        <label>2</label>
    </ligand>
</feature>
<keyword evidence="2 12" id="KW-0540">Nuclease</keyword>